<dbReference type="EMBL" id="LGRX02013415">
    <property type="protein sequence ID" value="KAK3266136.1"/>
    <property type="molecule type" value="Genomic_DNA"/>
</dbReference>
<proteinExistence type="predicted"/>
<evidence type="ECO:0000313" key="2">
    <source>
        <dbReference type="Proteomes" id="UP001190700"/>
    </source>
</evidence>
<dbReference type="Proteomes" id="UP001190700">
    <property type="component" value="Unassembled WGS sequence"/>
</dbReference>
<gene>
    <name evidence="1" type="ORF">CYMTET_25216</name>
</gene>
<organism evidence="1 2">
    <name type="scientific">Cymbomonas tetramitiformis</name>
    <dbReference type="NCBI Taxonomy" id="36881"/>
    <lineage>
        <taxon>Eukaryota</taxon>
        <taxon>Viridiplantae</taxon>
        <taxon>Chlorophyta</taxon>
        <taxon>Pyramimonadophyceae</taxon>
        <taxon>Pyramimonadales</taxon>
        <taxon>Pyramimonadaceae</taxon>
        <taxon>Cymbomonas</taxon>
    </lineage>
</organism>
<accession>A0AAE0FVS4</accession>
<dbReference type="AlphaFoldDB" id="A0AAE0FVS4"/>
<evidence type="ECO:0000313" key="1">
    <source>
        <dbReference type="EMBL" id="KAK3266136.1"/>
    </source>
</evidence>
<name>A0AAE0FVS4_9CHLO</name>
<reference evidence="1 2" key="1">
    <citation type="journal article" date="2015" name="Genome Biol. Evol.">
        <title>Comparative Genomics of a Bacterivorous Green Alga Reveals Evolutionary Causalities and Consequences of Phago-Mixotrophic Mode of Nutrition.</title>
        <authorList>
            <person name="Burns J.A."/>
            <person name="Paasch A."/>
            <person name="Narechania A."/>
            <person name="Kim E."/>
        </authorList>
    </citation>
    <scope>NUCLEOTIDE SEQUENCE [LARGE SCALE GENOMIC DNA]</scope>
    <source>
        <strain evidence="1 2">PLY_AMNH</strain>
    </source>
</reference>
<protein>
    <submittedName>
        <fullName evidence="1">Uncharacterized protein</fullName>
    </submittedName>
</protein>
<comment type="caution">
    <text evidence="1">The sequence shown here is derived from an EMBL/GenBank/DDBJ whole genome shotgun (WGS) entry which is preliminary data.</text>
</comment>
<keyword evidence="2" id="KW-1185">Reference proteome</keyword>
<sequence>MASRVGCRDGWRRVRALPAARQLAPVFQTVGLRELWFRALCATKRFASEFTAGPGAGSLGSKFNTSEFAAGPGAGSLGSKFNTSEFAAGPGAGSLGSKFNTSEFAAGTSIANQPSYLDRLHRTQEHIEH</sequence>